<sequence length="78" mass="8883">MLKEGTTIYFYVQGYLMQGKAVHIQGDEQAYTFHIEGYGACAGPHVLHSSQLHHTLFLSEEEAKLYQNIEAAYLENTF</sequence>
<organism evidence="1 2">
    <name type="scientific">Longicatena caecimuris</name>
    <dbReference type="NCBI Taxonomy" id="1796635"/>
    <lineage>
        <taxon>Bacteria</taxon>
        <taxon>Bacillati</taxon>
        <taxon>Bacillota</taxon>
        <taxon>Erysipelotrichia</taxon>
        <taxon>Erysipelotrichales</taxon>
        <taxon>Erysipelotrichaceae</taxon>
        <taxon>Longicatena</taxon>
    </lineage>
</organism>
<dbReference type="RefSeq" id="WP_008689975.1">
    <property type="nucleotide sequence ID" value="NZ_AP024510.1"/>
</dbReference>
<evidence type="ECO:0000313" key="1">
    <source>
        <dbReference type="EMBL" id="TCU53677.1"/>
    </source>
</evidence>
<reference evidence="1 2" key="1">
    <citation type="submission" date="2019-03" db="EMBL/GenBank/DDBJ databases">
        <title>Genomic Encyclopedia of Type Strains, Phase IV (KMG-IV): sequencing the most valuable type-strain genomes for metagenomic binning, comparative biology and taxonomic classification.</title>
        <authorList>
            <person name="Goeker M."/>
        </authorList>
    </citation>
    <scope>NUCLEOTIDE SEQUENCE [LARGE SCALE GENOMIC DNA]</scope>
    <source>
        <strain evidence="1 2">DSM 29481</strain>
    </source>
</reference>
<proteinExistence type="predicted"/>
<accession>A0A4R3SZI4</accession>
<dbReference type="GeneID" id="73794700"/>
<keyword evidence="2" id="KW-1185">Reference proteome</keyword>
<protein>
    <submittedName>
        <fullName evidence="1">Uncharacterized protein</fullName>
    </submittedName>
</protein>
<dbReference type="EMBL" id="SMBP01000027">
    <property type="protein sequence ID" value="TCU53677.1"/>
    <property type="molecule type" value="Genomic_DNA"/>
</dbReference>
<comment type="caution">
    <text evidence="1">The sequence shown here is derived from an EMBL/GenBank/DDBJ whole genome shotgun (WGS) entry which is preliminary data.</text>
</comment>
<gene>
    <name evidence="1" type="ORF">EDD61_12715</name>
</gene>
<evidence type="ECO:0000313" key="2">
    <source>
        <dbReference type="Proteomes" id="UP000295773"/>
    </source>
</evidence>
<dbReference type="AlphaFoldDB" id="A0A4R3SZI4"/>
<dbReference type="Proteomes" id="UP000295773">
    <property type="component" value="Unassembled WGS sequence"/>
</dbReference>
<name>A0A4R3SZI4_9FIRM</name>